<keyword evidence="4 10" id="KW-1133">Transmembrane helix</keyword>
<dbReference type="CDD" id="cd01034">
    <property type="entry name" value="EriC_like"/>
    <property type="match status" value="1"/>
</dbReference>
<sequence>MKSLREGIDHRIFTDPVVWRDRILMWTAASFAGLCVVVFTFMTEWASTWFMLMRNRYVWLPVILTPAVGMLVVWLTRRFAEGSAGSGIPQVMTALSGEVPPNLLGRFVSLRVAFAKATLGALALGAGFSTGREGPSVQIAAGVMHSFRRWFSEKSNITANDLMLAGGAAGIAAAFNAPLAGVVFAIEEMSRRFEQRSSGLIVTAIVLAGMVSVSFFGNGTYFRGIAVPSVSLELIFPALLCALLAGALGGLFSRLLIVSSLGGKDILSRLRASRPVIFAGVCGLGVAVLGLVSQGAAHGSGFSYTESGLTGASEMSSLYVGIKFIATWLSYWSGVPGGIFAPSLAIGAGLGHDIALLTNSASMPTLIALGMVGFLAAVTQAPITSFIIVMEMVDGHTMVLSLMATALVAALISRLISPPLYHSLSSMQLQKVRPPPAEVCTDLKDEIKVSPDVSKA</sequence>
<feature type="transmembrane region" description="Helical" evidence="10">
    <location>
        <begin position="23"/>
        <end position="45"/>
    </location>
</feature>
<keyword evidence="6 10" id="KW-0472">Membrane</keyword>
<dbReference type="SUPFAM" id="SSF81340">
    <property type="entry name" value="Clc chloride channel"/>
    <property type="match status" value="1"/>
</dbReference>
<dbReference type="PRINTS" id="PR00762">
    <property type="entry name" value="CLCHANNEL"/>
</dbReference>
<keyword evidence="2" id="KW-0813">Transport</keyword>
<proteinExistence type="predicted"/>
<evidence type="ECO:0000256" key="1">
    <source>
        <dbReference type="ARBA" id="ARBA00004141"/>
    </source>
</evidence>
<feature type="transmembrane region" description="Helical" evidence="10">
    <location>
        <begin position="276"/>
        <end position="297"/>
    </location>
</feature>
<feature type="transmembrane region" description="Helical" evidence="10">
    <location>
        <begin position="396"/>
        <end position="417"/>
    </location>
</feature>
<evidence type="ECO:0000256" key="4">
    <source>
        <dbReference type="ARBA" id="ARBA00022989"/>
    </source>
</evidence>
<dbReference type="EMBL" id="JBEWZI010000005">
    <property type="protein sequence ID" value="MET7013841.1"/>
    <property type="molecule type" value="Genomic_DNA"/>
</dbReference>
<evidence type="ECO:0000256" key="6">
    <source>
        <dbReference type="ARBA" id="ARBA00023136"/>
    </source>
</evidence>
<keyword evidence="7" id="KW-0869">Chloride channel</keyword>
<feature type="transmembrane region" description="Helical" evidence="10">
    <location>
        <begin position="198"/>
        <end position="222"/>
    </location>
</feature>
<gene>
    <name evidence="11" type="ORF">ABXR19_06545</name>
</gene>
<keyword evidence="8" id="KW-0868">Chloride</keyword>
<evidence type="ECO:0000256" key="8">
    <source>
        <dbReference type="ARBA" id="ARBA00023214"/>
    </source>
</evidence>
<dbReference type="RefSeq" id="WP_354600303.1">
    <property type="nucleotide sequence ID" value="NZ_JBEWZI010000005.1"/>
</dbReference>
<accession>A0ABV2TIU4</accession>
<reference evidence="11 12" key="1">
    <citation type="submission" date="2024-07" db="EMBL/GenBank/DDBJ databases">
        <title>Uliginosibacterium flavum JJ3220;KACC:17644.</title>
        <authorList>
            <person name="Kim M.K."/>
        </authorList>
    </citation>
    <scope>NUCLEOTIDE SEQUENCE [LARGE SCALE GENOMIC DNA]</scope>
    <source>
        <strain evidence="11 12">KACC:17644</strain>
    </source>
</reference>
<evidence type="ECO:0000313" key="11">
    <source>
        <dbReference type="EMBL" id="MET7013841.1"/>
    </source>
</evidence>
<dbReference type="Gene3D" id="1.10.3080.10">
    <property type="entry name" value="Clc chloride channel"/>
    <property type="match status" value="1"/>
</dbReference>
<dbReference type="PANTHER" id="PTHR43427">
    <property type="entry name" value="CHLORIDE CHANNEL PROTEIN CLC-E"/>
    <property type="match status" value="1"/>
</dbReference>
<dbReference type="InterPro" id="IPR014743">
    <property type="entry name" value="Cl-channel_core"/>
</dbReference>
<dbReference type="Proteomes" id="UP001549691">
    <property type="component" value="Unassembled WGS sequence"/>
</dbReference>
<dbReference type="InterPro" id="IPR001807">
    <property type="entry name" value="ClC"/>
</dbReference>
<comment type="caution">
    <text evidence="11">The sequence shown here is derived from an EMBL/GenBank/DDBJ whole genome shotgun (WGS) entry which is preliminary data.</text>
</comment>
<keyword evidence="3 10" id="KW-0812">Transmembrane</keyword>
<name>A0ABV2TIU4_9RHOO</name>
<keyword evidence="5" id="KW-0406">Ion transport</keyword>
<evidence type="ECO:0000256" key="7">
    <source>
        <dbReference type="ARBA" id="ARBA00023173"/>
    </source>
</evidence>
<keyword evidence="12" id="KW-1185">Reference proteome</keyword>
<evidence type="ECO:0000313" key="12">
    <source>
        <dbReference type="Proteomes" id="UP001549691"/>
    </source>
</evidence>
<dbReference type="Pfam" id="PF00654">
    <property type="entry name" value="Voltage_CLC"/>
    <property type="match status" value="1"/>
</dbReference>
<evidence type="ECO:0000256" key="9">
    <source>
        <dbReference type="ARBA" id="ARBA00023303"/>
    </source>
</evidence>
<feature type="transmembrane region" description="Helical" evidence="10">
    <location>
        <begin position="162"/>
        <end position="186"/>
    </location>
</feature>
<protein>
    <submittedName>
        <fullName evidence="11">Chloride channel protein</fullName>
    </submittedName>
</protein>
<feature type="transmembrane region" description="Helical" evidence="10">
    <location>
        <begin position="317"/>
        <end position="345"/>
    </location>
</feature>
<evidence type="ECO:0000256" key="3">
    <source>
        <dbReference type="ARBA" id="ARBA00022692"/>
    </source>
</evidence>
<dbReference type="InterPro" id="IPR050368">
    <property type="entry name" value="ClC-type_chloride_channel"/>
</dbReference>
<feature type="transmembrane region" description="Helical" evidence="10">
    <location>
        <begin position="234"/>
        <end position="256"/>
    </location>
</feature>
<dbReference type="PANTHER" id="PTHR43427:SF6">
    <property type="entry name" value="CHLORIDE CHANNEL PROTEIN CLC-E"/>
    <property type="match status" value="1"/>
</dbReference>
<keyword evidence="9" id="KW-0407">Ion channel</keyword>
<evidence type="ECO:0000256" key="5">
    <source>
        <dbReference type="ARBA" id="ARBA00023065"/>
    </source>
</evidence>
<comment type="subcellular location">
    <subcellularLocation>
        <location evidence="1">Membrane</location>
        <topology evidence="1">Multi-pass membrane protein</topology>
    </subcellularLocation>
</comment>
<feature type="transmembrane region" description="Helical" evidence="10">
    <location>
        <begin position="57"/>
        <end position="76"/>
    </location>
</feature>
<organism evidence="11 12">
    <name type="scientific">Uliginosibacterium flavum</name>
    <dbReference type="NCBI Taxonomy" id="1396831"/>
    <lineage>
        <taxon>Bacteria</taxon>
        <taxon>Pseudomonadati</taxon>
        <taxon>Pseudomonadota</taxon>
        <taxon>Betaproteobacteria</taxon>
        <taxon>Rhodocyclales</taxon>
        <taxon>Zoogloeaceae</taxon>
        <taxon>Uliginosibacterium</taxon>
    </lineage>
</organism>
<evidence type="ECO:0000256" key="2">
    <source>
        <dbReference type="ARBA" id="ARBA00022448"/>
    </source>
</evidence>
<evidence type="ECO:0000256" key="10">
    <source>
        <dbReference type="SAM" id="Phobius"/>
    </source>
</evidence>
<feature type="transmembrane region" description="Helical" evidence="10">
    <location>
        <begin position="366"/>
        <end position="390"/>
    </location>
</feature>